<gene>
    <name evidence="6" type="ORF">AYBTSS11_LOCUS18288</name>
</gene>
<feature type="region of interest" description="Disordered" evidence="4">
    <location>
        <begin position="148"/>
        <end position="172"/>
    </location>
</feature>
<dbReference type="Gene3D" id="3.30.710.10">
    <property type="entry name" value="Potassium Channel Kv1.1, Chain A"/>
    <property type="match status" value="1"/>
</dbReference>
<dbReference type="InterPro" id="IPR027356">
    <property type="entry name" value="NPH3_dom"/>
</dbReference>
<evidence type="ECO:0000259" key="5">
    <source>
        <dbReference type="PROSITE" id="PS51649"/>
    </source>
</evidence>
<name>A0AA86VZ40_9FABA</name>
<keyword evidence="7" id="KW-1185">Reference proteome</keyword>
<proteinExistence type="inferred from homology"/>
<evidence type="ECO:0000256" key="2">
    <source>
        <dbReference type="ARBA" id="ARBA00022786"/>
    </source>
</evidence>
<dbReference type="InterPro" id="IPR043454">
    <property type="entry name" value="NPH3/RPT2-like"/>
</dbReference>
<reference evidence="6" key="1">
    <citation type="submission" date="2023-10" db="EMBL/GenBank/DDBJ databases">
        <authorList>
            <person name="Domelevo Entfellner J.-B."/>
        </authorList>
    </citation>
    <scope>NUCLEOTIDE SEQUENCE</scope>
</reference>
<feature type="domain" description="NPH3" evidence="5">
    <location>
        <begin position="99"/>
        <end position="376"/>
    </location>
</feature>
<dbReference type="Pfam" id="PF03000">
    <property type="entry name" value="NPH3"/>
    <property type="match status" value="1"/>
</dbReference>
<dbReference type="AlphaFoldDB" id="A0AA86VZ40"/>
<dbReference type="EMBL" id="OY731403">
    <property type="protein sequence ID" value="CAJ1960609.1"/>
    <property type="molecule type" value="Genomic_DNA"/>
</dbReference>
<protein>
    <recommendedName>
        <fullName evidence="5">NPH3 domain-containing protein</fullName>
    </recommendedName>
</protein>
<dbReference type="Proteomes" id="UP001189624">
    <property type="component" value="Chromosome 6"/>
</dbReference>
<comment type="pathway">
    <text evidence="1">Protein modification; protein ubiquitination.</text>
</comment>
<evidence type="ECO:0000256" key="4">
    <source>
        <dbReference type="SAM" id="MobiDB-lite"/>
    </source>
</evidence>
<evidence type="ECO:0000256" key="3">
    <source>
        <dbReference type="PROSITE-ProRule" id="PRU00982"/>
    </source>
</evidence>
<feature type="compositionally biased region" description="Basic and acidic residues" evidence="4">
    <location>
        <begin position="465"/>
        <end position="474"/>
    </location>
</feature>
<dbReference type="PANTHER" id="PTHR32370">
    <property type="entry name" value="OS12G0117600 PROTEIN"/>
    <property type="match status" value="1"/>
</dbReference>
<feature type="region of interest" description="Disordered" evidence="4">
    <location>
        <begin position="460"/>
        <end position="490"/>
    </location>
</feature>
<evidence type="ECO:0000313" key="6">
    <source>
        <dbReference type="EMBL" id="CAJ1960609.1"/>
    </source>
</evidence>
<organism evidence="6 7">
    <name type="scientific">Sphenostylis stenocarpa</name>
    <dbReference type="NCBI Taxonomy" id="92480"/>
    <lineage>
        <taxon>Eukaryota</taxon>
        <taxon>Viridiplantae</taxon>
        <taxon>Streptophyta</taxon>
        <taxon>Embryophyta</taxon>
        <taxon>Tracheophyta</taxon>
        <taxon>Spermatophyta</taxon>
        <taxon>Magnoliopsida</taxon>
        <taxon>eudicotyledons</taxon>
        <taxon>Gunneridae</taxon>
        <taxon>Pentapetalae</taxon>
        <taxon>rosids</taxon>
        <taxon>fabids</taxon>
        <taxon>Fabales</taxon>
        <taxon>Fabaceae</taxon>
        <taxon>Papilionoideae</taxon>
        <taxon>50 kb inversion clade</taxon>
        <taxon>NPAAA clade</taxon>
        <taxon>indigoferoid/millettioid clade</taxon>
        <taxon>Phaseoleae</taxon>
        <taxon>Sphenostylis</taxon>
    </lineage>
</organism>
<accession>A0AA86VZ40</accession>
<feature type="compositionally biased region" description="Basic and acidic residues" evidence="4">
    <location>
        <begin position="161"/>
        <end position="172"/>
    </location>
</feature>
<dbReference type="PROSITE" id="PS51649">
    <property type="entry name" value="NPH3"/>
    <property type="match status" value="1"/>
</dbReference>
<evidence type="ECO:0000313" key="7">
    <source>
        <dbReference type="Proteomes" id="UP001189624"/>
    </source>
</evidence>
<sequence length="490" mass="55855">MLVAKSNYIRKLILESEERELTRIDLSDIPGGPTIFEKTAKFCYGINFEITVNNVAVLICAAEFLEMTDQYCENNLAGRTEEFLTQVAFFTLTGAVTVLKSCHDLLPFADEINAVKRCVEPSHRRHEAARRKGSHRRRRAHHLIGACAPRSRPRNTGNRIHSSDPGDCDSRSKQRQLLESIVDLFPAEKAAFPIHFLCCILRCAIYLLASTACKMELEKRISAILEHVTVDYLLVLSFSYDGERLFDIESVRKIISRFTENHKSNAVFTTGDFKEPCSTAMQRVVKTVDAYLAEIAEFNGIAILIPKNARKVDDDLYHAVDIYRKAHPKLDEIEREKVCSVMDPLKLSYEARVHASQNKRLPVQIVLHALYYDQLRLRSGPEEREVTSEKNQLQMDVSLVRENEELRSELLKMKMYISDLQNKNIHNADNTQGHGTTSFGTTQKKNTFFSSVSKTLGKLNPFRNGSKDTTHLEDGNVDLTKPRRRRFSVS</sequence>
<keyword evidence="2" id="KW-0833">Ubl conjugation pathway</keyword>
<comment type="similarity">
    <text evidence="3">Belongs to the NPH3 family.</text>
</comment>
<evidence type="ECO:0000256" key="1">
    <source>
        <dbReference type="ARBA" id="ARBA00004906"/>
    </source>
</evidence>
<dbReference type="InterPro" id="IPR011333">
    <property type="entry name" value="SKP1/BTB/POZ_sf"/>
</dbReference>
<dbReference type="Gramene" id="rna-AYBTSS11_LOCUS18288">
    <property type="protein sequence ID" value="CAJ1960609.1"/>
    <property type="gene ID" value="gene-AYBTSS11_LOCUS18288"/>
</dbReference>
<dbReference type="SUPFAM" id="SSF54695">
    <property type="entry name" value="POZ domain"/>
    <property type="match status" value="1"/>
</dbReference>